<dbReference type="Proteomes" id="UP000680038">
    <property type="component" value="Unassembled WGS sequence"/>
</dbReference>
<dbReference type="EMBL" id="CAJRAF010000001">
    <property type="protein sequence ID" value="CAG4991097.1"/>
    <property type="molecule type" value="Genomic_DNA"/>
</dbReference>
<reference evidence="1" key="1">
    <citation type="submission" date="2021-04" db="EMBL/GenBank/DDBJ databases">
        <authorList>
            <person name="Rodrigo-Torres L."/>
            <person name="Arahal R. D."/>
            <person name="Lucena T."/>
        </authorList>
    </citation>
    <scope>NUCLEOTIDE SEQUENCE</scope>
    <source>
        <strain evidence="1">CECT 9275</strain>
    </source>
</reference>
<name>A0A916J7W9_9BACT</name>
<dbReference type="AlphaFoldDB" id="A0A916J7W9"/>
<organism evidence="1 2">
    <name type="scientific">Dyadobacter helix</name>
    <dbReference type="NCBI Taxonomy" id="2822344"/>
    <lineage>
        <taxon>Bacteria</taxon>
        <taxon>Pseudomonadati</taxon>
        <taxon>Bacteroidota</taxon>
        <taxon>Cytophagia</taxon>
        <taxon>Cytophagales</taxon>
        <taxon>Spirosomataceae</taxon>
        <taxon>Dyadobacter</taxon>
    </lineage>
</organism>
<protein>
    <submittedName>
        <fullName evidence="1">Uncharacterized protein</fullName>
    </submittedName>
</protein>
<comment type="caution">
    <text evidence="1">The sequence shown here is derived from an EMBL/GenBank/DDBJ whole genome shotgun (WGS) entry which is preliminary data.</text>
</comment>
<accession>A0A916J7W9</accession>
<proteinExistence type="predicted"/>
<sequence length="51" mass="5816">MGNKLSLKTADEIRAIEVKIEINLVKNSRTSVNDFVVFEILNVVFFRFLSG</sequence>
<evidence type="ECO:0000313" key="1">
    <source>
        <dbReference type="EMBL" id="CAG4991097.1"/>
    </source>
</evidence>
<keyword evidence="2" id="KW-1185">Reference proteome</keyword>
<evidence type="ECO:0000313" key="2">
    <source>
        <dbReference type="Proteomes" id="UP000680038"/>
    </source>
</evidence>
<gene>
    <name evidence="1" type="ORF">DYBT9275_00678</name>
</gene>